<accession>R9B448</accession>
<keyword evidence="2" id="KW-1185">Reference proteome</keyword>
<dbReference type="EMBL" id="AQFM01000037">
    <property type="protein sequence ID" value="EOR07161.1"/>
    <property type="molecule type" value="Genomic_DNA"/>
</dbReference>
<reference evidence="1 2" key="1">
    <citation type="submission" date="2013-03" db="EMBL/GenBank/DDBJ databases">
        <title>The Genome Sequence of Acinetobacter tandoii CIP 107469.</title>
        <authorList>
            <consortium name="The Broad Institute Genome Sequencing Platform"/>
            <consortium name="The Broad Institute Genome Sequencing Center for Infectious Disease"/>
            <person name="Cerqueira G."/>
            <person name="Feldgarden M."/>
            <person name="Courvalin P."/>
            <person name="Perichon B."/>
            <person name="Grillot-Courvalin C."/>
            <person name="Clermont D."/>
            <person name="Rocha E."/>
            <person name="Yoon E.-J."/>
            <person name="Nemec A."/>
            <person name="Walker B."/>
            <person name="Young S.K."/>
            <person name="Zeng Q."/>
            <person name="Gargeya S."/>
            <person name="Fitzgerald M."/>
            <person name="Haas B."/>
            <person name="Abouelleil A."/>
            <person name="Alvarado L."/>
            <person name="Arachchi H.M."/>
            <person name="Berlin A.M."/>
            <person name="Chapman S.B."/>
            <person name="Dewar J."/>
            <person name="Goldberg J."/>
            <person name="Griggs A."/>
            <person name="Gujja S."/>
            <person name="Hansen M."/>
            <person name="Howarth C."/>
            <person name="Imamovic A."/>
            <person name="Larimer J."/>
            <person name="McCowan C."/>
            <person name="Murphy C."/>
            <person name="Neiman D."/>
            <person name="Pearson M."/>
            <person name="Priest M."/>
            <person name="Roberts A."/>
            <person name="Saif S."/>
            <person name="Shea T."/>
            <person name="Sisk P."/>
            <person name="Sykes S."/>
            <person name="Wortman J."/>
            <person name="Nusbaum C."/>
            <person name="Birren B."/>
        </authorList>
    </citation>
    <scope>NUCLEOTIDE SEQUENCE [LARGE SCALE GENOMIC DNA]</scope>
    <source>
        <strain evidence="1 2">CIP 107469</strain>
    </source>
</reference>
<evidence type="ECO:0008006" key="3">
    <source>
        <dbReference type="Google" id="ProtNLM"/>
    </source>
</evidence>
<proteinExistence type="predicted"/>
<sequence length="88" mass="10155">MIDSDFINSSIPDVVWITLQERLESGLPNNYIVISDTGDGSYVVLNCIECDEDKIMIWTPGINDPNTSFDRYYSDFETFFYDQIVNLI</sequence>
<evidence type="ECO:0000313" key="1">
    <source>
        <dbReference type="EMBL" id="EOR07161.1"/>
    </source>
</evidence>
<dbReference type="SUPFAM" id="SSF160631">
    <property type="entry name" value="SMI1/KNR4-like"/>
    <property type="match status" value="1"/>
</dbReference>
<dbReference type="Gene3D" id="3.40.1580.10">
    <property type="entry name" value="SMI1/KNR4-like"/>
    <property type="match status" value="1"/>
</dbReference>
<dbReference type="Pfam" id="PF14567">
    <property type="entry name" value="SUKH_5"/>
    <property type="match status" value="1"/>
</dbReference>
<dbReference type="AlphaFoldDB" id="R9B448"/>
<comment type="caution">
    <text evidence="1">The sequence shown here is derived from an EMBL/GenBank/DDBJ whole genome shotgun (WGS) entry which is preliminary data.</text>
</comment>
<protein>
    <recommendedName>
        <fullName evidence="3">Knr4/Smi1-like domain-containing protein</fullName>
    </recommendedName>
</protein>
<dbReference type="InterPro" id="IPR037883">
    <property type="entry name" value="Knr4/Smi1-like_sf"/>
</dbReference>
<dbReference type="Proteomes" id="UP000016201">
    <property type="component" value="Unassembled WGS sequence"/>
</dbReference>
<name>R9B448_9GAMM</name>
<organism evidence="1 2">
    <name type="scientific">Acinetobacter tandoii DSM 14970 = CIP 107469</name>
    <dbReference type="NCBI Taxonomy" id="1120927"/>
    <lineage>
        <taxon>Bacteria</taxon>
        <taxon>Pseudomonadati</taxon>
        <taxon>Pseudomonadota</taxon>
        <taxon>Gammaproteobacteria</taxon>
        <taxon>Moraxellales</taxon>
        <taxon>Moraxellaceae</taxon>
        <taxon>Acinetobacter</taxon>
    </lineage>
</organism>
<gene>
    <name evidence="1" type="ORF">I593_02048</name>
</gene>
<evidence type="ECO:0000313" key="2">
    <source>
        <dbReference type="Proteomes" id="UP000016201"/>
    </source>
</evidence>